<evidence type="ECO:0000313" key="2">
    <source>
        <dbReference type="Proteomes" id="UP000215914"/>
    </source>
</evidence>
<accession>A0A251UFG4</accession>
<keyword evidence="2" id="KW-1185">Reference proteome</keyword>
<dbReference type="Gene3D" id="1.20.5.620">
    <property type="entry name" value="F1F0 ATP synthase subunit B, membrane domain"/>
    <property type="match status" value="1"/>
</dbReference>
<proteinExistence type="predicted"/>
<dbReference type="AlphaFoldDB" id="A0A251UFG4"/>
<evidence type="ECO:0000313" key="1">
    <source>
        <dbReference type="EMBL" id="OTG21522.1"/>
    </source>
</evidence>
<reference evidence="2" key="1">
    <citation type="journal article" date="2017" name="Nature">
        <title>The sunflower genome provides insights into oil metabolism, flowering and Asterid evolution.</title>
        <authorList>
            <person name="Badouin H."/>
            <person name="Gouzy J."/>
            <person name="Grassa C.J."/>
            <person name="Murat F."/>
            <person name="Staton S.E."/>
            <person name="Cottret L."/>
            <person name="Lelandais-Briere C."/>
            <person name="Owens G.L."/>
            <person name="Carrere S."/>
            <person name="Mayjonade B."/>
            <person name="Legrand L."/>
            <person name="Gill N."/>
            <person name="Kane N.C."/>
            <person name="Bowers J.E."/>
            <person name="Hubner S."/>
            <person name="Bellec A."/>
            <person name="Berard A."/>
            <person name="Berges H."/>
            <person name="Blanchet N."/>
            <person name="Boniface M.C."/>
            <person name="Brunel D."/>
            <person name="Catrice O."/>
            <person name="Chaidir N."/>
            <person name="Claudel C."/>
            <person name="Donnadieu C."/>
            <person name="Faraut T."/>
            <person name="Fievet G."/>
            <person name="Helmstetter N."/>
            <person name="King M."/>
            <person name="Knapp S.J."/>
            <person name="Lai Z."/>
            <person name="Le Paslier M.C."/>
            <person name="Lippi Y."/>
            <person name="Lorenzon L."/>
            <person name="Mandel J.R."/>
            <person name="Marage G."/>
            <person name="Marchand G."/>
            <person name="Marquand E."/>
            <person name="Bret-Mestries E."/>
            <person name="Morien E."/>
            <person name="Nambeesan S."/>
            <person name="Nguyen T."/>
            <person name="Pegot-Espagnet P."/>
            <person name="Pouilly N."/>
            <person name="Raftis F."/>
            <person name="Sallet E."/>
            <person name="Schiex T."/>
            <person name="Thomas J."/>
            <person name="Vandecasteele C."/>
            <person name="Vares D."/>
            <person name="Vear F."/>
            <person name="Vautrin S."/>
            <person name="Crespi M."/>
            <person name="Mangin B."/>
            <person name="Burke J.M."/>
            <person name="Salse J."/>
            <person name="Munos S."/>
            <person name="Vincourt P."/>
            <person name="Rieseberg L.H."/>
            <person name="Langlade N.B."/>
        </authorList>
    </citation>
    <scope>NUCLEOTIDE SEQUENCE [LARGE SCALE GENOMIC DNA]</scope>
    <source>
        <strain evidence="2">cv. SF193</strain>
    </source>
</reference>
<sequence length="83" mass="9216">MDIRSCNAAVVVCQHLVDMDVSRGQIGIQLLLTAEKEAQQILNDAHDAKLAWLIGQRGGRYGSCRISCLNGSRLSEKTYRGRR</sequence>
<organism evidence="1 2">
    <name type="scientific">Helianthus annuus</name>
    <name type="common">Common sunflower</name>
    <dbReference type="NCBI Taxonomy" id="4232"/>
    <lineage>
        <taxon>Eukaryota</taxon>
        <taxon>Viridiplantae</taxon>
        <taxon>Streptophyta</taxon>
        <taxon>Embryophyta</taxon>
        <taxon>Tracheophyta</taxon>
        <taxon>Spermatophyta</taxon>
        <taxon>Magnoliopsida</taxon>
        <taxon>eudicotyledons</taxon>
        <taxon>Gunneridae</taxon>
        <taxon>Pentapetalae</taxon>
        <taxon>asterids</taxon>
        <taxon>campanulids</taxon>
        <taxon>Asterales</taxon>
        <taxon>Asteraceae</taxon>
        <taxon>Asteroideae</taxon>
        <taxon>Heliantheae alliance</taxon>
        <taxon>Heliantheae</taxon>
        <taxon>Helianthus</taxon>
    </lineage>
</organism>
<dbReference type="InParanoid" id="A0A251UFG4"/>
<protein>
    <submittedName>
        <fullName evidence="1">Uncharacterized protein</fullName>
    </submittedName>
</protein>
<name>A0A251UFG4_HELAN</name>
<dbReference type="Proteomes" id="UP000215914">
    <property type="component" value="Chromosome 7"/>
</dbReference>
<gene>
    <name evidence="1" type="ORF">HannXRQ_Chr07g0205101</name>
</gene>
<dbReference type="EMBL" id="CM007896">
    <property type="protein sequence ID" value="OTG21522.1"/>
    <property type="molecule type" value="Genomic_DNA"/>
</dbReference>